<dbReference type="AlphaFoldDB" id="A0A1F6GLE7"/>
<comment type="caution">
    <text evidence="3">The sequence shown here is derived from an EMBL/GenBank/DDBJ whole genome shotgun (WGS) entry which is preliminary data.</text>
</comment>
<dbReference type="InterPro" id="IPR002201">
    <property type="entry name" value="Glyco_trans_9"/>
</dbReference>
<accession>A0A1F6GLE7</accession>
<dbReference type="CDD" id="cd03789">
    <property type="entry name" value="GT9_LPS_heptosyltransferase"/>
    <property type="match status" value="1"/>
</dbReference>
<evidence type="ECO:0008006" key="5">
    <source>
        <dbReference type="Google" id="ProtNLM"/>
    </source>
</evidence>
<proteinExistence type="predicted"/>
<dbReference type="GO" id="GO:0005829">
    <property type="term" value="C:cytosol"/>
    <property type="evidence" value="ECO:0007669"/>
    <property type="project" value="TreeGrafter"/>
</dbReference>
<evidence type="ECO:0000313" key="4">
    <source>
        <dbReference type="Proteomes" id="UP000177583"/>
    </source>
</evidence>
<sequence length="350" mass="39422">MNPKKILLVQLKQLGDVLMCTPAIQALQDRFPEAEIHFLTQRPSDQLLAHNPLVRKVHFFPKGKQIRPFLDLKKASQAERFDLVVDFYNKPASAFLSWITGAPIRVGYKKGLRQFFYTHPVTPHSASPYSADERLALLAPLGIPFARYNLRFLPSDQDRRQAKEILEQLDRAPNRPLITLSPVSRQPYKRWDNGSFGWVANKLVEQTQGQVLFVWGPGEKPYVEEVRAALAQPDLGDYRDISLGETVALFELADFHLGNDNGPMHFAIAADCPSLAVFGKPLLENWLPPGSPHHQGVEFDPGCKRNCRYPNCGSECLGADKEAVLAKALEVIEKAWEGGRRKRPTPPEEN</sequence>
<dbReference type="EMBL" id="MFNF01000065">
    <property type="protein sequence ID" value="OGG98941.1"/>
    <property type="molecule type" value="Genomic_DNA"/>
</dbReference>
<evidence type="ECO:0000313" key="3">
    <source>
        <dbReference type="EMBL" id="OGG98941.1"/>
    </source>
</evidence>
<keyword evidence="1" id="KW-0328">Glycosyltransferase</keyword>
<evidence type="ECO:0000256" key="2">
    <source>
        <dbReference type="ARBA" id="ARBA00022679"/>
    </source>
</evidence>
<reference evidence="3 4" key="1">
    <citation type="journal article" date="2016" name="Nat. Commun.">
        <title>Thousands of microbial genomes shed light on interconnected biogeochemical processes in an aquifer system.</title>
        <authorList>
            <person name="Anantharaman K."/>
            <person name="Brown C.T."/>
            <person name="Hug L.A."/>
            <person name="Sharon I."/>
            <person name="Castelle C.J."/>
            <person name="Probst A.J."/>
            <person name="Thomas B.C."/>
            <person name="Singh A."/>
            <person name="Wilkins M.J."/>
            <person name="Karaoz U."/>
            <person name="Brodie E.L."/>
            <person name="Williams K.H."/>
            <person name="Hubbard S.S."/>
            <person name="Banfield J.F."/>
        </authorList>
    </citation>
    <scope>NUCLEOTIDE SEQUENCE [LARGE SCALE GENOMIC DNA]</scope>
</reference>
<keyword evidence="2" id="KW-0808">Transferase</keyword>
<dbReference type="Proteomes" id="UP000177583">
    <property type="component" value="Unassembled WGS sequence"/>
</dbReference>
<name>A0A1F6GLE7_9PROT</name>
<dbReference type="SUPFAM" id="SSF53756">
    <property type="entry name" value="UDP-Glycosyltransferase/glycogen phosphorylase"/>
    <property type="match status" value="1"/>
</dbReference>
<dbReference type="PANTHER" id="PTHR30160">
    <property type="entry name" value="TETRAACYLDISACCHARIDE 4'-KINASE-RELATED"/>
    <property type="match status" value="1"/>
</dbReference>
<gene>
    <name evidence="3" type="ORF">A2557_13070</name>
</gene>
<dbReference type="Gene3D" id="3.40.50.2000">
    <property type="entry name" value="Glycogen Phosphorylase B"/>
    <property type="match status" value="2"/>
</dbReference>
<dbReference type="GO" id="GO:0009244">
    <property type="term" value="P:lipopolysaccharide core region biosynthetic process"/>
    <property type="evidence" value="ECO:0007669"/>
    <property type="project" value="TreeGrafter"/>
</dbReference>
<protein>
    <recommendedName>
        <fullName evidence="5">Lipopolysaccharide heptosyltransferase II</fullName>
    </recommendedName>
</protein>
<dbReference type="InterPro" id="IPR051199">
    <property type="entry name" value="LPS_LOS_Heptosyltrfase"/>
</dbReference>
<evidence type="ECO:0000256" key="1">
    <source>
        <dbReference type="ARBA" id="ARBA00022676"/>
    </source>
</evidence>
<dbReference type="Pfam" id="PF01075">
    <property type="entry name" value="Glyco_transf_9"/>
    <property type="match status" value="1"/>
</dbReference>
<organism evidence="3 4">
    <name type="scientific">Candidatus Lambdaproteobacteria bacterium RIFOXYD2_FULL_56_26</name>
    <dbReference type="NCBI Taxonomy" id="1817773"/>
    <lineage>
        <taxon>Bacteria</taxon>
        <taxon>Pseudomonadati</taxon>
        <taxon>Pseudomonadota</taxon>
        <taxon>Candidatus Lambdaproteobacteria</taxon>
    </lineage>
</organism>
<dbReference type="GO" id="GO:0008713">
    <property type="term" value="F:ADP-heptose-lipopolysaccharide heptosyltransferase activity"/>
    <property type="evidence" value="ECO:0007669"/>
    <property type="project" value="TreeGrafter"/>
</dbReference>